<reference evidence="1 2" key="1">
    <citation type="submission" date="2023-08" db="EMBL/GenBank/DDBJ databases">
        <title>Black Yeasts Isolated from many extreme environments.</title>
        <authorList>
            <person name="Coleine C."/>
            <person name="Stajich J.E."/>
            <person name="Selbmann L."/>
        </authorList>
    </citation>
    <scope>NUCLEOTIDE SEQUENCE [LARGE SCALE GENOMIC DNA]</scope>
    <source>
        <strain evidence="1 2">CCFEE 5935</strain>
    </source>
</reference>
<accession>A0AAV9PN44</accession>
<dbReference type="AlphaFoldDB" id="A0AAV9PN44"/>
<dbReference type="Proteomes" id="UP001337655">
    <property type="component" value="Unassembled WGS sequence"/>
</dbReference>
<dbReference type="EMBL" id="JAVRRT010000001">
    <property type="protein sequence ID" value="KAK5175459.1"/>
    <property type="molecule type" value="Genomic_DNA"/>
</dbReference>
<sequence length="402" mass="47525">MDYQINPYNTQPDIVVLENLIQDVRTDTRGNPCAEKDKIPPELIEKHSDQEKGEFDHDKQSIALLKAYNNPERIEFAPTVFTSWDDKDLPGWVNSYIVKPYTRLATRIVRHPTDVVFLTHILQYMTINLGSAVCLYLNFSYIHGLLHTVYTVWCAGSFTLVMHQHIHGNGVLSKDWAWLDWSFPYVLEPLMGHTWDSYYYHHTKHHHVESNGPDDLSSTIRYQRDDVLHFLHYYLRFLLFCWAELPLYFIKKGKTNLALRAFCSEMASYVFLYCMTKLNPRASTFVLLLPFALLRFALMSNRFCFNDGYHTAHHLNPRRHWREHPVHFLQSKAAYRNGRALVFHDIDYLMMTVRLLRKDYMHLAGRLVPMGDQIGMSQVEIAEMLRRKTRRFTEEEIQSKFR</sequence>
<evidence type="ECO:0008006" key="3">
    <source>
        <dbReference type="Google" id="ProtNLM"/>
    </source>
</evidence>
<proteinExistence type="predicted"/>
<dbReference type="PANTHER" id="PTHR36459:SF1">
    <property type="entry name" value="FATTY ACID DESATURASE DOMAIN-CONTAINING PROTEIN-RELATED"/>
    <property type="match status" value="1"/>
</dbReference>
<name>A0AAV9PN44_9PEZI</name>
<dbReference type="RefSeq" id="XP_064664097.1">
    <property type="nucleotide sequence ID" value="XM_064797863.1"/>
</dbReference>
<evidence type="ECO:0000313" key="1">
    <source>
        <dbReference type="EMBL" id="KAK5175459.1"/>
    </source>
</evidence>
<gene>
    <name evidence="1" type="ORF">LTR77_000598</name>
</gene>
<organism evidence="1 2">
    <name type="scientific">Saxophila tyrrhenica</name>
    <dbReference type="NCBI Taxonomy" id="1690608"/>
    <lineage>
        <taxon>Eukaryota</taxon>
        <taxon>Fungi</taxon>
        <taxon>Dikarya</taxon>
        <taxon>Ascomycota</taxon>
        <taxon>Pezizomycotina</taxon>
        <taxon>Dothideomycetes</taxon>
        <taxon>Dothideomycetidae</taxon>
        <taxon>Mycosphaerellales</taxon>
        <taxon>Extremaceae</taxon>
        <taxon>Saxophila</taxon>
    </lineage>
</organism>
<dbReference type="GeneID" id="89921948"/>
<comment type="caution">
    <text evidence="1">The sequence shown here is derived from an EMBL/GenBank/DDBJ whole genome shotgun (WGS) entry which is preliminary data.</text>
</comment>
<keyword evidence="2" id="KW-1185">Reference proteome</keyword>
<dbReference type="PANTHER" id="PTHR36459">
    <property type="entry name" value="ORF"/>
    <property type="match status" value="1"/>
</dbReference>
<evidence type="ECO:0000313" key="2">
    <source>
        <dbReference type="Proteomes" id="UP001337655"/>
    </source>
</evidence>
<protein>
    <recommendedName>
        <fullName evidence="3">Fatty acid desaturase domain-containing protein</fullName>
    </recommendedName>
</protein>